<evidence type="ECO:0000256" key="3">
    <source>
        <dbReference type="ARBA" id="ARBA00022448"/>
    </source>
</evidence>
<dbReference type="SUPFAM" id="SSF81345">
    <property type="entry name" value="ABC transporter involved in vitamin B12 uptake, BtuC"/>
    <property type="match status" value="1"/>
</dbReference>
<sequence>MTRHRVLQLLLLAGALAVSVLTALHIGVVDLPLWSLLTGQATDPLPQQIFWQLRLPRVMLAGLAGAALALCGALLQLLSRNELADPYLFGVVSGAALGATISSLLFPALALALPVSAFAGALIAILLVLTLAQRATAQGMQSLSTLLLTGLAVSFCASAIASLLLYQADSFAANRIIFWLMGSLSHADWLAVKLLAVALLVTIVVCSLGRRQLMALAWSDDMAKSLGVAVSRWRLLLLLLCALLTAVVVAYCGGIGFVGLMIPHLIRLMFGGQILTLLFGSALGGAIFLIWVDTVARSALAPQELPIGILTALCGSAFFLLLLSRRRSPNE</sequence>
<comment type="similarity">
    <text evidence="2">Belongs to the binding-protein-dependent transport system permease family. FecCD subfamily.</text>
</comment>
<feature type="transmembrane region" description="Helical" evidence="8">
    <location>
        <begin position="274"/>
        <end position="292"/>
    </location>
</feature>
<evidence type="ECO:0000313" key="10">
    <source>
        <dbReference type="Proteomes" id="UP001589813"/>
    </source>
</evidence>
<evidence type="ECO:0000256" key="1">
    <source>
        <dbReference type="ARBA" id="ARBA00004651"/>
    </source>
</evidence>
<organism evidence="9 10">
    <name type="scientific">Rheinheimera tilapiae</name>
    <dbReference type="NCBI Taxonomy" id="875043"/>
    <lineage>
        <taxon>Bacteria</taxon>
        <taxon>Pseudomonadati</taxon>
        <taxon>Pseudomonadota</taxon>
        <taxon>Gammaproteobacteria</taxon>
        <taxon>Chromatiales</taxon>
        <taxon>Chromatiaceae</taxon>
        <taxon>Rheinheimera</taxon>
    </lineage>
</organism>
<evidence type="ECO:0000256" key="6">
    <source>
        <dbReference type="ARBA" id="ARBA00022989"/>
    </source>
</evidence>
<accession>A0ABV6BB94</accession>
<feature type="transmembrane region" description="Helical" evidence="8">
    <location>
        <begin position="194"/>
        <end position="213"/>
    </location>
</feature>
<keyword evidence="7 8" id="KW-0472">Membrane</keyword>
<feature type="transmembrane region" description="Helical" evidence="8">
    <location>
        <begin position="233"/>
        <end position="262"/>
    </location>
</feature>
<dbReference type="RefSeq" id="WP_377242063.1">
    <property type="nucleotide sequence ID" value="NZ_JBHLXP010000001.1"/>
</dbReference>
<keyword evidence="10" id="KW-1185">Reference proteome</keyword>
<dbReference type="PANTHER" id="PTHR30472">
    <property type="entry name" value="FERRIC ENTEROBACTIN TRANSPORT SYSTEM PERMEASE PROTEIN"/>
    <property type="match status" value="1"/>
</dbReference>
<keyword evidence="4" id="KW-1003">Cell membrane</keyword>
<dbReference type="Proteomes" id="UP001589813">
    <property type="component" value="Unassembled WGS sequence"/>
</dbReference>
<evidence type="ECO:0000256" key="2">
    <source>
        <dbReference type="ARBA" id="ARBA00007935"/>
    </source>
</evidence>
<feature type="transmembrane region" description="Helical" evidence="8">
    <location>
        <begin position="304"/>
        <end position="323"/>
    </location>
</feature>
<dbReference type="PANTHER" id="PTHR30472:SF67">
    <property type="entry name" value="PERMEASE OF ABC TRANSPORTER-RELATED"/>
    <property type="match status" value="1"/>
</dbReference>
<dbReference type="InterPro" id="IPR037294">
    <property type="entry name" value="ABC_BtuC-like"/>
</dbReference>
<protein>
    <submittedName>
        <fullName evidence="9">FecCD family ABC transporter permease</fullName>
    </submittedName>
</protein>
<feature type="transmembrane region" description="Helical" evidence="8">
    <location>
        <begin position="143"/>
        <end position="165"/>
    </location>
</feature>
<comment type="subcellular location">
    <subcellularLocation>
        <location evidence="1">Cell membrane</location>
        <topology evidence="1">Multi-pass membrane protein</topology>
    </subcellularLocation>
</comment>
<gene>
    <name evidence="9" type="ORF">ACFFJP_07580</name>
</gene>
<dbReference type="Gene3D" id="1.10.3470.10">
    <property type="entry name" value="ABC transporter involved in vitamin B12 uptake, BtuC"/>
    <property type="match status" value="1"/>
</dbReference>
<dbReference type="CDD" id="cd06550">
    <property type="entry name" value="TM_ABC_iron-siderophores_like"/>
    <property type="match status" value="1"/>
</dbReference>
<feature type="transmembrane region" description="Helical" evidence="8">
    <location>
        <begin position="55"/>
        <end position="75"/>
    </location>
</feature>
<keyword evidence="6 8" id="KW-1133">Transmembrane helix</keyword>
<feature type="transmembrane region" description="Helical" evidence="8">
    <location>
        <begin position="112"/>
        <end position="131"/>
    </location>
</feature>
<evidence type="ECO:0000256" key="5">
    <source>
        <dbReference type="ARBA" id="ARBA00022692"/>
    </source>
</evidence>
<reference evidence="9 10" key="1">
    <citation type="submission" date="2024-09" db="EMBL/GenBank/DDBJ databases">
        <authorList>
            <person name="Sun Q."/>
            <person name="Mori K."/>
        </authorList>
    </citation>
    <scope>NUCLEOTIDE SEQUENCE [LARGE SCALE GENOMIC DNA]</scope>
    <source>
        <strain evidence="9 10">KCTC 23315</strain>
    </source>
</reference>
<feature type="transmembrane region" description="Helical" evidence="8">
    <location>
        <begin position="87"/>
        <end position="106"/>
    </location>
</feature>
<dbReference type="InterPro" id="IPR000522">
    <property type="entry name" value="ABC_transptr_permease_BtuC"/>
</dbReference>
<keyword evidence="3" id="KW-0813">Transport</keyword>
<evidence type="ECO:0000313" key="9">
    <source>
        <dbReference type="EMBL" id="MFC0048149.1"/>
    </source>
</evidence>
<evidence type="ECO:0000256" key="7">
    <source>
        <dbReference type="ARBA" id="ARBA00023136"/>
    </source>
</evidence>
<evidence type="ECO:0000256" key="4">
    <source>
        <dbReference type="ARBA" id="ARBA00022475"/>
    </source>
</evidence>
<keyword evidence="5 8" id="KW-0812">Transmembrane</keyword>
<dbReference type="EMBL" id="JBHLXP010000001">
    <property type="protein sequence ID" value="MFC0048149.1"/>
    <property type="molecule type" value="Genomic_DNA"/>
</dbReference>
<evidence type="ECO:0000256" key="8">
    <source>
        <dbReference type="SAM" id="Phobius"/>
    </source>
</evidence>
<dbReference type="Pfam" id="PF01032">
    <property type="entry name" value="FecCD"/>
    <property type="match status" value="1"/>
</dbReference>
<proteinExistence type="inferred from homology"/>
<name>A0ABV6BB94_9GAMM</name>
<comment type="caution">
    <text evidence="9">The sequence shown here is derived from an EMBL/GenBank/DDBJ whole genome shotgun (WGS) entry which is preliminary data.</text>
</comment>